<evidence type="ECO:0000256" key="1">
    <source>
        <dbReference type="ARBA" id="ARBA00008138"/>
    </source>
</evidence>
<dbReference type="NCBIfam" id="TIGR00027">
    <property type="entry name" value="mthyl_TIGR00027"/>
    <property type="match status" value="1"/>
</dbReference>
<comment type="similarity">
    <text evidence="1">Belongs to the UPF0677 family.</text>
</comment>
<evidence type="ECO:0000313" key="5">
    <source>
        <dbReference type="Proteomes" id="UP000033066"/>
    </source>
</evidence>
<dbReference type="PATRIC" id="fig|1434107.4.peg.235"/>
<dbReference type="Proteomes" id="UP000033066">
    <property type="component" value="Chromosome"/>
</dbReference>
<gene>
    <name evidence="4" type="ORF">MSBR3_0177</name>
</gene>
<reference evidence="4" key="1">
    <citation type="submission" date="2014-07" db="EMBL/GenBank/DDBJ databases">
        <title>Methanogenic archaea and the global carbon cycle.</title>
        <authorList>
            <person name="Henriksen J.R."/>
            <person name="Luke J."/>
            <person name="Reinhart S."/>
            <person name="Benedict M.N."/>
            <person name="Youngblut N.D."/>
            <person name="Metcalf M.E."/>
            <person name="Whitaker R.J."/>
            <person name="Metcalf W.W."/>
        </authorList>
    </citation>
    <scope>NUCLEOTIDE SEQUENCE [LARGE SCALE GENOMIC DNA]</scope>
    <source>
        <strain evidence="4">3</strain>
    </source>
</reference>
<organism evidence="4 5">
    <name type="scientific">Methanosarcina barkeri 3</name>
    <dbReference type="NCBI Taxonomy" id="1434107"/>
    <lineage>
        <taxon>Archaea</taxon>
        <taxon>Methanobacteriati</taxon>
        <taxon>Methanobacteriota</taxon>
        <taxon>Stenosarchaea group</taxon>
        <taxon>Methanomicrobia</taxon>
        <taxon>Methanosarcinales</taxon>
        <taxon>Methanosarcinaceae</taxon>
        <taxon>Methanosarcina</taxon>
    </lineage>
</organism>
<accession>A0A0E3WVK3</accession>
<sequence>MKEDKASLSAIMTACIRAHHSMYDTPKIFDDFLAYNLIPQEALLSIKQHFSKDKQFNDPEHTVTPSDQTITLSSVTKSTSVLSRARYTEDVLEEAVIQGVKQYVILGAGLDTFAFRRPEMMDCLEVFEVDHPATQNLKLHRLAELGWEHPAHLHFIPVDFTKENLATALIRSPYYDPSVKSFFSWLGVTMYLTREEVFSTLRSITDIAPEGSAVIFDYFDSDAFIPEKSSPIMKKKQEIFQKLGEKIITGFNPLTLDEDITSLGLSLHEDLSPEDIEKHYFQGRKDGHHAPEHGHIAWTIVK</sequence>
<name>A0A0E3WVK3_METBA</name>
<dbReference type="STRING" id="1434107.MSBR3_0177"/>
<dbReference type="GO" id="GO:0008168">
    <property type="term" value="F:methyltransferase activity"/>
    <property type="evidence" value="ECO:0007669"/>
    <property type="project" value="UniProtKB-KW"/>
</dbReference>
<dbReference type="EMBL" id="CP009517">
    <property type="protein sequence ID" value="AKB80755.1"/>
    <property type="molecule type" value="Genomic_DNA"/>
</dbReference>
<dbReference type="PANTHER" id="PTHR43619:SF2">
    <property type="entry name" value="S-ADENOSYL-L-METHIONINE-DEPENDENT METHYLTRANSFERASES SUPERFAMILY PROTEIN"/>
    <property type="match status" value="1"/>
</dbReference>
<dbReference type="GO" id="GO:0032259">
    <property type="term" value="P:methylation"/>
    <property type="evidence" value="ECO:0007669"/>
    <property type="project" value="UniProtKB-KW"/>
</dbReference>
<dbReference type="HOGENOM" id="CLU_056160_3_0_2"/>
<keyword evidence="3" id="KW-0808">Transferase</keyword>
<dbReference type="SUPFAM" id="SSF53335">
    <property type="entry name" value="S-adenosyl-L-methionine-dependent methyltransferases"/>
    <property type="match status" value="1"/>
</dbReference>
<dbReference type="InterPro" id="IPR029063">
    <property type="entry name" value="SAM-dependent_MTases_sf"/>
</dbReference>
<dbReference type="InterPro" id="IPR011610">
    <property type="entry name" value="SAM_mthyl_Trfase_ML2640-like"/>
</dbReference>
<evidence type="ECO:0000256" key="2">
    <source>
        <dbReference type="ARBA" id="ARBA00022603"/>
    </source>
</evidence>
<keyword evidence="2" id="KW-0489">Methyltransferase</keyword>
<dbReference type="Pfam" id="PF04072">
    <property type="entry name" value="LCM"/>
    <property type="match status" value="1"/>
</dbReference>
<dbReference type="InterPro" id="IPR007213">
    <property type="entry name" value="Ppm1/Ppm2/Tcmp"/>
</dbReference>
<dbReference type="KEGG" id="mbak:MSBR3_0177"/>
<dbReference type="PANTHER" id="PTHR43619">
    <property type="entry name" value="S-ADENOSYL-L-METHIONINE-DEPENDENT METHYLTRANSFERASE YKTD-RELATED"/>
    <property type="match status" value="1"/>
</dbReference>
<keyword evidence="5" id="KW-1185">Reference proteome</keyword>
<evidence type="ECO:0000256" key="3">
    <source>
        <dbReference type="ARBA" id="ARBA00022679"/>
    </source>
</evidence>
<protein>
    <submittedName>
        <fullName evidence="4">O-Methyltransferase involved in polyketide biosynthesis</fullName>
    </submittedName>
</protein>
<dbReference type="Gene3D" id="3.40.50.150">
    <property type="entry name" value="Vaccinia Virus protein VP39"/>
    <property type="match status" value="1"/>
</dbReference>
<dbReference type="AlphaFoldDB" id="A0A0E3WVK3"/>
<dbReference type="OrthoDB" id="68097at2157"/>
<proteinExistence type="inferred from homology"/>
<evidence type="ECO:0000313" key="4">
    <source>
        <dbReference type="EMBL" id="AKB80755.1"/>
    </source>
</evidence>